<dbReference type="InterPro" id="IPR012867">
    <property type="entry name" value="DUF1648"/>
</dbReference>
<keyword evidence="1" id="KW-0812">Transmembrane</keyword>
<evidence type="ECO:0000313" key="3">
    <source>
        <dbReference type="EMBL" id="RUL56899.1"/>
    </source>
</evidence>
<reference evidence="3 4" key="1">
    <citation type="submission" date="2018-12" db="EMBL/GenBank/DDBJ databases">
        <title>Lysinibacillus antri sp. nov., isolated from a cave soil.</title>
        <authorList>
            <person name="Narsing Rao M.P."/>
            <person name="Zhang H."/>
            <person name="Dong Z.-Y."/>
            <person name="Niu X.-K."/>
            <person name="Zhang K."/>
            <person name="Fang B.-Z."/>
            <person name="Kang Y.-Q."/>
            <person name="Xiao M."/>
            <person name="Li W.-J."/>
        </authorList>
    </citation>
    <scope>NUCLEOTIDE SEQUENCE [LARGE SCALE GENOMIC DNA]</scope>
    <source>
        <strain evidence="3 4">SYSU K30002</strain>
    </source>
</reference>
<dbReference type="EMBL" id="RYYR01000001">
    <property type="protein sequence ID" value="RUL56899.1"/>
    <property type="molecule type" value="Genomic_DNA"/>
</dbReference>
<name>A0A3S0WIM2_9BACI</name>
<protein>
    <submittedName>
        <fullName evidence="3">DUF1648 domain-containing protein</fullName>
    </submittedName>
</protein>
<feature type="transmembrane region" description="Helical" evidence="1">
    <location>
        <begin position="115"/>
        <end position="136"/>
    </location>
</feature>
<accession>A0A3S0WIM2</accession>
<proteinExistence type="predicted"/>
<evidence type="ECO:0000259" key="2">
    <source>
        <dbReference type="Pfam" id="PF07853"/>
    </source>
</evidence>
<keyword evidence="1" id="KW-0472">Membrane</keyword>
<keyword evidence="4" id="KW-1185">Reference proteome</keyword>
<feature type="transmembrane region" description="Helical" evidence="1">
    <location>
        <begin position="21"/>
        <end position="41"/>
    </location>
</feature>
<gene>
    <name evidence="3" type="ORF">EK386_00315</name>
</gene>
<dbReference type="RefSeq" id="WP_126657015.1">
    <property type="nucleotide sequence ID" value="NZ_RYYR01000001.1"/>
</dbReference>
<feature type="transmembrane region" description="Helical" evidence="1">
    <location>
        <begin position="142"/>
        <end position="163"/>
    </location>
</feature>
<sequence length="169" mass="19258">MNNKLLYRPILKLPKTKVEKIMDAMGLGIFLLAILFLIVNWGNIPEEVPGHFNATGEVDRWGSKVEVIILPIIGTFLFMLMSAFEKAPHMHNYPKRINETNAYQFYTQSTRLLNVVKNLCLVMFAFLIVQIVRVSLGDIQSLGLLFLPVFLIILFGVMISGIYKQSKIK</sequence>
<evidence type="ECO:0000256" key="1">
    <source>
        <dbReference type="SAM" id="Phobius"/>
    </source>
</evidence>
<dbReference type="AlphaFoldDB" id="A0A3S0WIM2"/>
<evidence type="ECO:0000313" key="4">
    <source>
        <dbReference type="Proteomes" id="UP000287910"/>
    </source>
</evidence>
<keyword evidence="1" id="KW-1133">Transmembrane helix</keyword>
<dbReference type="Proteomes" id="UP000287910">
    <property type="component" value="Unassembled WGS sequence"/>
</dbReference>
<comment type="caution">
    <text evidence="3">The sequence shown here is derived from an EMBL/GenBank/DDBJ whole genome shotgun (WGS) entry which is preliminary data.</text>
</comment>
<feature type="transmembrane region" description="Helical" evidence="1">
    <location>
        <begin position="61"/>
        <end position="84"/>
    </location>
</feature>
<organism evidence="3 4">
    <name type="scientific">Lysinibacillus antri</name>
    <dbReference type="NCBI Taxonomy" id="2498145"/>
    <lineage>
        <taxon>Bacteria</taxon>
        <taxon>Bacillati</taxon>
        <taxon>Bacillota</taxon>
        <taxon>Bacilli</taxon>
        <taxon>Bacillales</taxon>
        <taxon>Bacillaceae</taxon>
        <taxon>Lysinibacillus</taxon>
    </lineage>
</organism>
<feature type="domain" description="DUF1648" evidence="2">
    <location>
        <begin position="29"/>
        <end position="74"/>
    </location>
</feature>
<dbReference type="Pfam" id="PF07853">
    <property type="entry name" value="DUF1648"/>
    <property type="match status" value="1"/>
</dbReference>